<feature type="region of interest" description="Disordered" evidence="1">
    <location>
        <begin position="144"/>
        <end position="172"/>
    </location>
</feature>
<dbReference type="AlphaFoldDB" id="A0A485KDE3"/>
<dbReference type="Proteomes" id="UP000332933">
    <property type="component" value="Unassembled WGS sequence"/>
</dbReference>
<organism evidence="3 4">
    <name type="scientific">Aphanomyces stellatus</name>
    <dbReference type="NCBI Taxonomy" id="120398"/>
    <lineage>
        <taxon>Eukaryota</taxon>
        <taxon>Sar</taxon>
        <taxon>Stramenopiles</taxon>
        <taxon>Oomycota</taxon>
        <taxon>Saprolegniomycetes</taxon>
        <taxon>Saprolegniales</taxon>
        <taxon>Verrucalvaceae</taxon>
        <taxon>Aphanomyces</taxon>
    </lineage>
</organism>
<evidence type="ECO:0000313" key="3">
    <source>
        <dbReference type="EMBL" id="VFT81855.1"/>
    </source>
</evidence>
<evidence type="ECO:0000313" key="2">
    <source>
        <dbReference type="EMBL" id="KAF0712623.1"/>
    </source>
</evidence>
<feature type="compositionally biased region" description="Basic and acidic residues" evidence="1">
    <location>
        <begin position="144"/>
        <end position="155"/>
    </location>
</feature>
<reference evidence="2" key="2">
    <citation type="submission" date="2019-06" db="EMBL/GenBank/DDBJ databases">
        <title>Genomics analysis of Aphanomyces spp. identifies a new class of oomycete effector associated with host adaptation.</title>
        <authorList>
            <person name="Gaulin E."/>
        </authorList>
    </citation>
    <scope>NUCLEOTIDE SEQUENCE</scope>
    <source>
        <strain evidence="2">CBS 578.67</strain>
    </source>
</reference>
<proteinExistence type="predicted"/>
<accession>A0A485KDE3</accession>
<evidence type="ECO:0000256" key="1">
    <source>
        <dbReference type="SAM" id="MobiDB-lite"/>
    </source>
</evidence>
<gene>
    <name evidence="3" type="primary">Aste57867_4759</name>
    <name evidence="2" type="ORF">As57867_004746</name>
    <name evidence="3" type="ORF">ASTE57867_4759</name>
</gene>
<protein>
    <submittedName>
        <fullName evidence="3">Aste57867_4759 protein</fullName>
    </submittedName>
</protein>
<keyword evidence="4" id="KW-1185">Reference proteome</keyword>
<dbReference type="EMBL" id="VJMH01001226">
    <property type="protein sequence ID" value="KAF0712623.1"/>
    <property type="molecule type" value="Genomic_DNA"/>
</dbReference>
<name>A0A485KDE3_9STRA</name>
<dbReference type="EMBL" id="CAADRA010001226">
    <property type="protein sequence ID" value="VFT81855.1"/>
    <property type="molecule type" value="Genomic_DNA"/>
</dbReference>
<reference evidence="3 4" key="1">
    <citation type="submission" date="2019-03" db="EMBL/GenBank/DDBJ databases">
        <authorList>
            <person name="Gaulin E."/>
            <person name="Dumas B."/>
        </authorList>
    </citation>
    <scope>NUCLEOTIDE SEQUENCE [LARGE SCALE GENOMIC DNA]</scope>
    <source>
        <strain evidence="3">CBS 568.67</strain>
    </source>
</reference>
<evidence type="ECO:0000313" key="4">
    <source>
        <dbReference type="Proteomes" id="UP000332933"/>
    </source>
</evidence>
<sequence>MLAPVIVHAAVDRESHGFAILGYVIHESPHDMQHLLRPAALSILGNGSPSPRVVGSANPPSHAASERCRSDVQRFVDAAANESAACPWSADRVAGTTEVAFCVRACPSKSLPTDGMLKGAVHYIAFIKTSVDFCAEDDGIDFMHDGGQRQEESRDGSSNTSGRIDVDSSRWRPGGWPSSARFGDVGIKMSVEGWSTSVRPDYLATRHALHEQLPTVRHALDE</sequence>